<reference evidence="1" key="1">
    <citation type="submission" date="2014-02" db="EMBL/GenBank/DDBJ databases">
        <title>Expanding our view of genomic diversity in Candidatus Accumulibacter clades.</title>
        <authorList>
            <person name="Skennerton C.T."/>
            <person name="Barr J.J."/>
            <person name="Slater F.R."/>
            <person name="Bond P.L."/>
            <person name="Tyson G.W."/>
        </authorList>
    </citation>
    <scope>NUCLEOTIDE SEQUENCE [LARGE SCALE GENOMIC DNA]</scope>
</reference>
<proteinExistence type="predicted"/>
<dbReference type="EMBL" id="JEMY01000056">
    <property type="protein sequence ID" value="EXI85444.1"/>
    <property type="molecule type" value="Genomic_DNA"/>
</dbReference>
<dbReference type="AlphaFoldDB" id="A0A011R2P2"/>
<gene>
    <name evidence="1" type="ORF">AW11_03567</name>
</gene>
<keyword evidence="2" id="KW-1185">Reference proteome</keyword>
<evidence type="ECO:0000313" key="1">
    <source>
        <dbReference type="EMBL" id="EXI85444.1"/>
    </source>
</evidence>
<organism evidence="1 2">
    <name type="scientific">Accumulibacter regalis</name>
    <dbReference type="NCBI Taxonomy" id="522306"/>
    <lineage>
        <taxon>Bacteria</taxon>
        <taxon>Pseudomonadati</taxon>
        <taxon>Pseudomonadota</taxon>
        <taxon>Betaproteobacteria</taxon>
        <taxon>Candidatus Accumulibacter</taxon>
    </lineage>
</organism>
<accession>A0A011R2P2</accession>
<evidence type="ECO:0000313" key="2">
    <source>
        <dbReference type="Proteomes" id="UP000022141"/>
    </source>
</evidence>
<name>A0A011R2P2_ACCRE</name>
<sequence length="47" mass="5224">MIGFRSAPGVLLNEFGKIKLVDHVNNELVDHVNNEPGQMILVQPIVQ</sequence>
<protein>
    <submittedName>
        <fullName evidence="1">Uncharacterized protein</fullName>
    </submittedName>
</protein>
<dbReference type="Proteomes" id="UP000022141">
    <property type="component" value="Unassembled WGS sequence"/>
</dbReference>
<comment type="caution">
    <text evidence="1">The sequence shown here is derived from an EMBL/GenBank/DDBJ whole genome shotgun (WGS) entry which is preliminary data.</text>
</comment>